<evidence type="ECO:0000313" key="4">
    <source>
        <dbReference type="EMBL" id="CCH48536.1"/>
    </source>
</evidence>
<dbReference type="BioCyc" id="DPIE1322246:BN4_RS06510-MONOMER"/>
<dbReference type="InterPro" id="IPR005025">
    <property type="entry name" value="FMN_Rdtase-like_dom"/>
</dbReference>
<dbReference type="STRING" id="1322246.BN4_11299"/>
<dbReference type="InterPro" id="IPR029039">
    <property type="entry name" value="Flavoprotein-like_sf"/>
</dbReference>
<evidence type="ECO:0000259" key="3">
    <source>
        <dbReference type="Pfam" id="PF03358"/>
    </source>
</evidence>
<keyword evidence="2" id="KW-0288">FMN</keyword>
<dbReference type="Gene3D" id="3.40.50.360">
    <property type="match status" value="1"/>
</dbReference>
<keyword evidence="5" id="KW-1185">Reference proteome</keyword>
<name>M1WJV1_PSEP2</name>
<evidence type="ECO:0000256" key="1">
    <source>
        <dbReference type="ARBA" id="ARBA00022630"/>
    </source>
</evidence>
<accession>M1WJV1</accession>
<protein>
    <submittedName>
        <fullName evidence="4">Putative Iron-sulfur flavoprotein</fullName>
    </submittedName>
</protein>
<dbReference type="RefSeq" id="WP_015414582.1">
    <property type="nucleotide sequence ID" value="NC_020409.1"/>
</dbReference>
<keyword evidence="1" id="KW-0285">Flavoprotein</keyword>
<dbReference type="Proteomes" id="UP000011724">
    <property type="component" value="Chromosome"/>
</dbReference>
<dbReference type="GO" id="GO:0016491">
    <property type="term" value="F:oxidoreductase activity"/>
    <property type="evidence" value="ECO:0007669"/>
    <property type="project" value="InterPro"/>
</dbReference>
<reference evidence="5" key="2">
    <citation type="journal article" date="2013" name="Stand. Genomic Sci.">
        <title>Complete genome sequence of Desulfocapsa sulfexigens, a marine deltaproteobacterium specialized in disproportionating inorganic sulfur compounds.</title>
        <authorList>
            <person name="Finster K.W."/>
            <person name="Kjeldsen K.U."/>
            <person name="Kube M."/>
            <person name="Reinhardt R."/>
            <person name="Mussmann M."/>
            <person name="Amann R."/>
            <person name="Schreiber L."/>
        </authorList>
    </citation>
    <scope>NUCLEOTIDE SEQUENCE [LARGE SCALE GENOMIC DNA]</scope>
    <source>
        <strain evidence="5">DSM 10523 / SB164P1</strain>
    </source>
</reference>
<dbReference type="eggNOG" id="COG0655">
    <property type="taxonomic scope" value="Bacteria"/>
</dbReference>
<dbReference type="Pfam" id="PF03358">
    <property type="entry name" value="FMN_red"/>
    <property type="match status" value="1"/>
</dbReference>
<evidence type="ECO:0000256" key="2">
    <source>
        <dbReference type="ARBA" id="ARBA00022643"/>
    </source>
</evidence>
<dbReference type="KEGG" id="dpi:BN4_11299"/>
<dbReference type="OrthoDB" id="9805976at2"/>
<dbReference type="EMBL" id="FO203427">
    <property type="protein sequence ID" value="CCH48536.1"/>
    <property type="molecule type" value="Genomic_DNA"/>
</dbReference>
<dbReference type="InterPro" id="IPR051796">
    <property type="entry name" value="ISF_SsuE-like"/>
</dbReference>
<sequence length="203" mass="23196">MKAVIYTASHRREGNTDRVAELLEAGVIKAGGKSEIIHVRDRDVRPCLACGYCDKSTHLQGQQRCILGKKDEAWAMFEPMFTAQTVFFASPIYFYHLPSRLKTWIDRGQQFWKARIDKETWIADLPRRTVHSVLVAGQPEGIKLFEGARLTLKYFVANFNMKLASPLTFRGVDAAEDLRHHTEMEKLIVECGQKAWQDATLPE</sequence>
<dbReference type="SUPFAM" id="SSF52218">
    <property type="entry name" value="Flavoproteins"/>
    <property type="match status" value="1"/>
</dbReference>
<dbReference type="AlphaFoldDB" id="M1WJV1"/>
<dbReference type="PATRIC" id="fig|879567.3.peg.1349"/>
<proteinExistence type="predicted"/>
<evidence type="ECO:0000313" key="5">
    <source>
        <dbReference type="Proteomes" id="UP000011724"/>
    </source>
</evidence>
<gene>
    <name evidence="4" type="ordered locus">BN4_11299</name>
</gene>
<dbReference type="PANTHER" id="PTHR43278">
    <property type="entry name" value="NAD(P)H-DEPENDENT FMN-CONTAINING OXIDOREDUCTASE YWQN-RELATED"/>
    <property type="match status" value="1"/>
</dbReference>
<feature type="domain" description="NADPH-dependent FMN reductase-like" evidence="3">
    <location>
        <begin position="1"/>
        <end position="109"/>
    </location>
</feature>
<organism evidence="4 5">
    <name type="scientific">Pseudodesulfovibrio piezophilus (strain DSM 21447 / JCM 15486 / C1TLV30)</name>
    <name type="common">Desulfovibrio piezophilus</name>
    <dbReference type="NCBI Taxonomy" id="1322246"/>
    <lineage>
        <taxon>Bacteria</taxon>
        <taxon>Pseudomonadati</taxon>
        <taxon>Thermodesulfobacteriota</taxon>
        <taxon>Desulfovibrionia</taxon>
        <taxon>Desulfovibrionales</taxon>
        <taxon>Desulfovibrionaceae</taxon>
    </lineage>
</organism>
<dbReference type="HOGENOM" id="CLU_050993_4_1_7"/>
<reference evidence="4 5" key="1">
    <citation type="journal article" date="2013" name="PLoS ONE">
        <title>The first genomic and proteomic characterization of a deep-sea sulfate reducer: insights into the piezophilic lifestyle of Desulfovibrio piezophilus.</title>
        <authorList>
            <person name="Pradel N."/>
            <person name="Ji B."/>
            <person name="Gimenez G."/>
            <person name="Talla E."/>
            <person name="Lenoble P."/>
            <person name="Garel M."/>
            <person name="Tamburini C."/>
            <person name="Fourquet P."/>
            <person name="Lebrun R."/>
            <person name="Bertin P."/>
            <person name="Denis Y."/>
            <person name="Pophillat M."/>
            <person name="Barbe V."/>
            <person name="Ollivier B."/>
            <person name="Dolla A."/>
        </authorList>
    </citation>
    <scope>NUCLEOTIDE SEQUENCE [LARGE SCALE GENOMIC DNA]</scope>
    <source>
        <strain evidence="5">DSM 10523 / SB164P1</strain>
    </source>
</reference>
<dbReference type="PANTHER" id="PTHR43278:SF4">
    <property type="entry name" value="NAD(P)H-DEPENDENT FMN-CONTAINING OXIDOREDUCTASE YWQN-RELATED"/>
    <property type="match status" value="1"/>
</dbReference>